<dbReference type="InterPro" id="IPR013149">
    <property type="entry name" value="ADH-like_C"/>
</dbReference>
<evidence type="ECO:0000256" key="4">
    <source>
        <dbReference type="ARBA" id="ARBA00023002"/>
    </source>
</evidence>
<dbReference type="SUPFAM" id="SSF50129">
    <property type="entry name" value="GroES-like"/>
    <property type="match status" value="1"/>
</dbReference>
<dbReference type="PROSITE" id="PS00059">
    <property type="entry name" value="ADH_ZINC"/>
    <property type="match status" value="1"/>
</dbReference>
<organism evidence="7 8">
    <name type="scientific">Tilletia horrida</name>
    <dbReference type="NCBI Taxonomy" id="155126"/>
    <lineage>
        <taxon>Eukaryota</taxon>
        <taxon>Fungi</taxon>
        <taxon>Dikarya</taxon>
        <taxon>Basidiomycota</taxon>
        <taxon>Ustilaginomycotina</taxon>
        <taxon>Exobasidiomycetes</taxon>
        <taxon>Tilletiales</taxon>
        <taxon>Tilletiaceae</taxon>
        <taxon>Tilletia</taxon>
    </lineage>
</organism>
<dbReference type="InterPro" id="IPR020843">
    <property type="entry name" value="ER"/>
</dbReference>
<keyword evidence="8" id="KW-1185">Reference proteome</keyword>
<dbReference type="SMART" id="SM00829">
    <property type="entry name" value="PKS_ER"/>
    <property type="match status" value="1"/>
</dbReference>
<dbReference type="InterPro" id="IPR047109">
    <property type="entry name" value="CAD-like"/>
</dbReference>
<keyword evidence="2 5" id="KW-0479">Metal-binding</keyword>
<evidence type="ECO:0000256" key="5">
    <source>
        <dbReference type="RuleBase" id="RU361277"/>
    </source>
</evidence>
<evidence type="ECO:0000259" key="6">
    <source>
        <dbReference type="SMART" id="SM00829"/>
    </source>
</evidence>
<dbReference type="Gene3D" id="3.90.180.10">
    <property type="entry name" value="Medium-chain alcohol dehydrogenases, catalytic domain"/>
    <property type="match status" value="1"/>
</dbReference>
<evidence type="ECO:0000256" key="1">
    <source>
        <dbReference type="ARBA" id="ARBA00001947"/>
    </source>
</evidence>
<dbReference type="Pfam" id="PF08240">
    <property type="entry name" value="ADH_N"/>
    <property type="match status" value="1"/>
</dbReference>
<keyword evidence="4" id="KW-0560">Oxidoreductase</keyword>
<keyword evidence="3 5" id="KW-0862">Zinc</keyword>
<dbReference type="InterPro" id="IPR036291">
    <property type="entry name" value="NAD(P)-bd_dom_sf"/>
</dbReference>
<dbReference type="InterPro" id="IPR013154">
    <property type="entry name" value="ADH-like_N"/>
</dbReference>
<dbReference type="FunFam" id="3.40.50.720:FF:000022">
    <property type="entry name" value="Cinnamyl alcohol dehydrogenase"/>
    <property type="match status" value="1"/>
</dbReference>
<evidence type="ECO:0000313" key="7">
    <source>
        <dbReference type="EMBL" id="KAK0527666.1"/>
    </source>
</evidence>
<dbReference type="SUPFAM" id="SSF51735">
    <property type="entry name" value="NAD(P)-binding Rossmann-fold domains"/>
    <property type="match status" value="1"/>
</dbReference>
<feature type="domain" description="Enoyl reductase (ER)" evidence="6">
    <location>
        <begin position="19"/>
        <end position="352"/>
    </location>
</feature>
<dbReference type="Gene3D" id="3.40.50.720">
    <property type="entry name" value="NAD(P)-binding Rossmann-like Domain"/>
    <property type="match status" value="1"/>
</dbReference>
<dbReference type="Pfam" id="PF00107">
    <property type="entry name" value="ADH_zinc_N"/>
    <property type="match status" value="1"/>
</dbReference>
<dbReference type="AlphaFoldDB" id="A0AAN6G8I9"/>
<comment type="similarity">
    <text evidence="5">Belongs to the zinc-containing alcohol dehydrogenase family.</text>
</comment>
<comment type="caution">
    <text evidence="7">The sequence shown here is derived from an EMBL/GenBank/DDBJ whole genome shotgun (WGS) entry which is preliminary data.</text>
</comment>
<accession>A0AAN6G8I9</accession>
<dbReference type="PANTHER" id="PTHR42683">
    <property type="entry name" value="ALDEHYDE REDUCTASE"/>
    <property type="match status" value="1"/>
</dbReference>
<comment type="cofactor">
    <cofactor evidence="1 5">
        <name>Zn(2+)</name>
        <dbReference type="ChEBI" id="CHEBI:29105"/>
    </cofactor>
</comment>
<protein>
    <recommendedName>
        <fullName evidence="6">Enoyl reductase (ER) domain-containing protein</fullName>
    </recommendedName>
</protein>
<dbReference type="InterPro" id="IPR011032">
    <property type="entry name" value="GroES-like_sf"/>
</dbReference>
<evidence type="ECO:0000256" key="2">
    <source>
        <dbReference type="ARBA" id="ARBA00022723"/>
    </source>
</evidence>
<gene>
    <name evidence="7" type="ORF">OC842_004794</name>
</gene>
<dbReference type="GO" id="GO:0008270">
    <property type="term" value="F:zinc ion binding"/>
    <property type="evidence" value="ECO:0007669"/>
    <property type="project" value="InterPro"/>
</dbReference>
<dbReference type="EMBL" id="JAPDMQ010000302">
    <property type="protein sequence ID" value="KAK0527666.1"/>
    <property type="molecule type" value="Genomic_DNA"/>
</dbReference>
<sequence>MSNIEFFGWVAKDKHSVEGKMVWESYKPKELKDDDVTIKIECCGICASDIHTISSGWGPAKYPLVTGHEIVGTIVELGSKVTQFKIGQRVGVGAQSDSCLDCEACKDGYEPYCSGGIVGTYNGEFRDGSGQSQGGYALYNRTKAHFAIPIPDGLPSEVAAPLCCGGVTAFSPLRDNDCGKEGVKRVGVVSLGGIGHFATVFAKALGAEKIVVISHSDSKKDLAKQLGATDFLTTSTEDFWKPYAKGLDLIVVTGNNEDMPIASFVQMLRHGGKVVHVGLPEKPVAPTPIGPLVRTGAFIGGSCIGGPGRIQEMMQLAADKKLNFLIETRPMSEANQAVVDMAAGKPRFRYVLVNDK</sequence>
<dbReference type="GO" id="GO:0016616">
    <property type="term" value="F:oxidoreductase activity, acting on the CH-OH group of donors, NAD or NADP as acceptor"/>
    <property type="evidence" value="ECO:0007669"/>
    <property type="project" value="InterPro"/>
</dbReference>
<reference evidence="7" key="1">
    <citation type="journal article" date="2023" name="PhytoFront">
        <title>Draft Genome Resources of Seven Strains of Tilletia horrida, Causal Agent of Kernel Smut of Rice.</title>
        <authorList>
            <person name="Khanal S."/>
            <person name="Antony Babu S."/>
            <person name="Zhou X.G."/>
        </authorList>
    </citation>
    <scope>NUCLEOTIDE SEQUENCE</scope>
    <source>
        <strain evidence="7">TX3</strain>
    </source>
</reference>
<evidence type="ECO:0000313" key="8">
    <source>
        <dbReference type="Proteomes" id="UP001176521"/>
    </source>
</evidence>
<proteinExistence type="inferred from homology"/>
<evidence type="ECO:0000256" key="3">
    <source>
        <dbReference type="ARBA" id="ARBA00022833"/>
    </source>
</evidence>
<name>A0AAN6G8I9_9BASI</name>
<dbReference type="CDD" id="cd05283">
    <property type="entry name" value="CAD1"/>
    <property type="match status" value="1"/>
</dbReference>
<dbReference type="InterPro" id="IPR002328">
    <property type="entry name" value="ADH_Zn_CS"/>
</dbReference>
<dbReference type="Proteomes" id="UP001176521">
    <property type="component" value="Unassembled WGS sequence"/>
</dbReference>